<gene>
    <name evidence="14" type="primary">pgsA</name>
    <name evidence="14" type="ORF">ENT77_00895</name>
</gene>
<dbReference type="NCBIfam" id="TIGR00560">
    <property type="entry name" value="pgsA"/>
    <property type="match status" value="1"/>
</dbReference>
<dbReference type="InterPro" id="IPR048254">
    <property type="entry name" value="CDP_ALCOHOL_P_TRANSF_CS"/>
</dbReference>
<keyword evidence="4 12" id="KW-0808">Transferase</keyword>
<accession>A0A7C4GKI8</accession>
<keyword evidence="8 13" id="KW-0472">Membrane</keyword>
<keyword evidence="3" id="KW-0444">Lipid biosynthesis</keyword>
<protein>
    <recommendedName>
        <fullName evidence="11">CDP-diacylglycerol--glycerol-3-phosphate 3-phosphatidyltransferase</fullName>
        <ecNumber evidence="11">2.7.8.5</ecNumber>
    </recommendedName>
</protein>
<dbReference type="GO" id="GO:0016020">
    <property type="term" value="C:membrane"/>
    <property type="evidence" value="ECO:0007669"/>
    <property type="project" value="UniProtKB-SubCell"/>
</dbReference>
<evidence type="ECO:0000256" key="11">
    <source>
        <dbReference type="NCBIfam" id="TIGR00560"/>
    </source>
</evidence>
<keyword evidence="10" id="KW-1208">Phospholipid metabolism</keyword>
<dbReference type="InterPro" id="IPR050324">
    <property type="entry name" value="CDP-alcohol_PTase-I"/>
</dbReference>
<evidence type="ECO:0000256" key="8">
    <source>
        <dbReference type="ARBA" id="ARBA00023136"/>
    </source>
</evidence>
<evidence type="ECO:0000256" key="7">
    <source>
        <dbReference type="ARBA" id="ARBA00023098"/>
    </source>
</evidence>
<comment type="subcellular location">
    <subcellularLocation>
        <location evidence="1">Membrane</location>
        <topology evidence="1">Multi-pass membrane protein</topology>
    </subcellularLocation>
</comment>
<evidence type="ECO:0000256" key="1">
    <source>
        <dbReference type="ARBA" id="ARBA00004141"/>
    </source>
</evidence>
<dbReference type="EMBL" id="DSZY01000005">
    <property type="protein sequence ID" value="HGU39748.1"/>
    <property type="molecule type" value="Genomic_DNA"/>
</dbReference>
<dbReference type="PIRSF" id="PIRSF000847">
    <property type="entry name" value="Phos_ph_gly_syn"/>
    <property type="match status" value="1"/>
</dbReference>
<dbReference type="EC" id="2.7.8.5" evidence="11"/>
<evidence type="ECO:0000256" key="10">
    <source>
        <dbReference type="ARBA" id="ARBA00023264"/>
    </source>
</evidence>
<dbReference type="Pfam" id="PF01066">
    <property type="entry name" value="CDP-OH_P_transf"/>
    <property type="match status" value="1"/>
</dbReference>
<feature type="transmembrane region" description="Helical" evidence="13">
    <location>
        <begin position="58"/>
        <end position="77"/>
    </location>
</feature>
<reference evidence="14" key="1">
    <citation type="journal article" date="2020" name="mSystems">
        <title>Genome- and Community-Level Interaction Insights into Carbon Utilization and Element Cycling Functions of Hydrothermarchaeota in Hydrothermal Sediment.</title>
        <authorList>
            <person name="Zhou Z."/>
            <person name="Liu Y."/>
            <person name="Xu W."/>
            <person name="Pan J."/>
            <person name="Luo Z.H."/>
            <person name="Li M."/>
        </authorList>
    </citation>
    <scope>NUCLEOTIDE SEQUENCE [LARGE SCALE GENOMIC DNA]</scope>
    <source>
        <strain evidence="14">SpSt-609</strain>
    </source>
</reference>
<dbReference type="InterPro" id="IPR004570">
    <property type="entry name" value="Phosphatidylglycerol_P_synth"/>
</dbReference>
<dbReference type="PANTHER" id="PTHR14269">
    <property type="entry name" value="CDP-DIACYLGLYCEROL--GLYCEROL-3-PHOSPHATE 3-PHOSPHATIDYLTRANSFERASE-RELATED"/>
    <property type="match status" value="1"/>
</dbReference>
<evidence type="ECO:0000256" key="5">
    <source>
        <dbReference type="ARBA" id="ARBA00022692"/>
    </source>
</evidence>
<dbReference type="GO" id="GO:0008444">
    <property type="term" value="F:CDP-diacylglycerol-glycerol-3-phosphate 3-phosphatidyltransferase activity"/>
    <property type="evidence" value="ECO:0007669"/>
    <property type="project" value="UniProtKB-UniRule"/>
</dbReference>
<comment type="similarity">
    <text evidence="2 12">Belongs to the CDP-alcohol phosphatidyltransferase class-I family.</text>
</comment>
<evidence type="ECO:0000313" key="14">
    <source>
        <dbReference type="EMBL" id="HGU39748.1"/>
    </source>
</evidence>
<dbReference type="InterPro" id="IPR000462">
    <property type="entry name" value="CDP-OH_P_trans"/>
</dbReference>
<keyword evidence="9" id="KW-0594">Phospholipid biosynthesis</keyword>
<keyword evidence="6 13" id="KW-1133">Transmembrane helix</keyword>
<feature type="transmembrane region" description="Helical" evidence="13">
    <location>
        <begin position="98"/>
        <end position="123"/>
    </location>
</feature>
<dbReference type="PANTHER" id="PTHR14269:SF62">
    <property type="entry name" value="CDP-DIACYLGLYCEROL--GLYCEROL-3-PHOSPHATE 3-PHOSPHATIDYLTRANSFERASE 1, CHLOROPLASTIC"/>
    <property type="match status" value="1"/>
</dbReference>
<dbReference type="GO" id="GO:0046474">
    <property type="term" value="P:glycerophospholipid biosynthetic process"/>
    <property type="evidence" value="ECO:0007669"/>
    <property type="project" value="TreeGrafter"/>
</dbReference>
<dbReference type="AlphaFoldDB" id="A0A7C4GKI8"/>
<dbReference type="Gene3D" id="1.20.120.1760">
    <property type="match status" value="1"/>
</dbReference>
<comment type="caution">
    <text evidence="14">The sequence shown here is derived from an EMBL/GenBank/DDBJ whole genome shotgun (WGS) entry which is preliminary data.</text>
</comment>
<proteinExistence type="inferred from homology"/>
<evidence type="ECO:0000256" key="4">
    <source>
        <dbReference type="ARBA" id="ARBA00022679"/>
    </source>
</evidence>
<feature type="transmembrane region" description="Helical" evidence="13">
    <location>
        <begin position="178"/>
        <end position="196"/>
    </location>
</feature>
<evidence type="ECO:0000256" key="13">
    <source>
        <dbReference type="SAM" id="Phobius"/>
    </source>
</evidence>
<evidence type="ECO:0000256" key="12">
    <source>
        <dbReference type="RuleBase" id="RU003750"/>
    </source>
</evidence>
<evidence type="ECO:0000256" key="6">
    <source>
        <dbReference type="ARBA" id="ARBA00022989"/>
    </source>
</evidence>
<evidence type="ECO:0000256" key="3">
    <source>
        <dbReference type="ARBA" id="ARBA00022516"/>
    </source>
</evidence>
<sequence length="204" mass="23146">MKPILTIWRESLLSKSSAHQKGSSVERSVVFNIPNTISWIRIVVTGFIVFFLYLEQNFVALILFLFASISDYFDGYIARKTGQVTNLGKVLDQMSDKILITSVLVVFTEMGLVPGWLVVTMVFRDTLVSVVRIMASEVGRIVAANYFGKLKTVSQIVLVVGLFLQVLWFPKFETLNSVLVYVTTFFTVISGIVYVYQNREHLNR</sequence>
<dbReference type="InterPro" id="IPR043130">
    <property type="entry name" value="CDP-OH_PTrfase_TM_dom"/>
</dbReference>
<keyword evidence="5 13" id="KW-0812">Transmembrane</keyword>
<organism evidence="14">
    <name type="scientific">Fervidobacterium thailandense</name>
    <dbReference type="NCBI Taxonomy" id="1008305"/>
    <lineage>
        <taxon>Bacteria</taxon>
        <taxon>Thermotogati</taxon>
        <taxon>Thermotogota</taxon>
        <taxon>Thermotogae</taxon>
        <taxon>Thermotogales</taxon>
        <taxon>Fervidobacteriaceae</taxon>
        <taxon>Fervidobacterium</taxon>
    </lineage>
</organism>
<name>A0A7C4GKI8_9BACT</name>
<evidence type="ECO:0000256" key="2">
    <source>
        <dbReference type="ARBA" id="ARBA00010441"/>
    </source>
</evidence>
<keyword evidence="7" id="KW-0443">Lipid metabolism</keyword>
<evidence type="ECO:0000256" key="9">
    <source>
        <dbReference type="ARBA" id="ARBA00023209"/>
    </source>
</evidence>
<dbReference type="PROSITE" id="PS00379">
    <property type="entry name" value="CDP_ALCOHOL_P_TRANSF"/>
    <property type="match status" value="1"/>
</dbReference>